<dbReference type="AlphaFoldDB" id="A0A0B7HEJ4"/>
<dbReference type="Proteomes" id="UP000038083">
    <property type="component" value="Unassembled WGS sequence"/>
</dbReference>
<dbReference type="EMBL" id="CDOG01000023">
    <property type="protein sequence ID" value="CEN38712.1"/>
    <property type="molecule type" value="Genomic_DNA"/>
</dbReference>
<dbReference type="OrthoDB" id="886637at2"/>
<accession>A0A0B7HEJ4</accession>
<gene>
    <name evidence="2" type="ORF">CCYN74_30242</name>
</gene>
<evidence type="ECO:0000259" key="1">
    <source>
        <dbReference type="Pfam" id="PF15631"/>
    </source>
</evidence>
<evidence type="ECO:0000313" key="3">
    <source>
        <dbReference type="Proteomes" id="UP000038083"/>
    </source>
</evidence>
<evidence type="ECO:0000313" key="2">
    <source>
        <dbReference type="EMBL" id="CEN38712.1"/>
    </source>
</evidence>
<protein>
    <recommendedName>
        <fullName evidence="1">NTF2 fold domain-containing protein</fullName>
    </recommendedName>
</protein>
<organism evidence="2 3">
    <name type="scientific">Capnocytophaga cynodegmi</name>
    <dbReference type="NCBI Taxonomy" id="28189"/>
    <lineage>
        <taxon>Bacteria</taxon>
        <taxon>Pseudomonadati</taxon>
        <taxon>Bacteroidota</taxon>
        <taxon>Flavobacteriia</taxon>
        <taxon>Flavobacteriales</taxon>
        <taxon>Flavobacteriaceae</taxon>
        <taxon>Capnocytophaga</taxon>
    </lineage>
</organism>
<dbReference type="InterPro" id="IPR028921">
    <property type="entry name" value="NTF2_fold_dom"/>
</dbReference>
<dbReference type="RefSeq" id="WP_018278724.1">
    <property type="nucleotide sequence ID" value="NZ_CDOF01000022.1"/>
</dbReference>
<feature type="domain" description="NTF2 fold" evidence="1">
    <location>
        <begin position="62"/>
        <end position="123"/>
    </location>
</feature>
<proteinExistence type="predicted"/>
<dbReference type="Pfam" id="PF15631">
    <property type="entry name" value="Imm-NTF2-2"/>
    <property type="match status" value="1"/>
</dbReference>
<sequence length="123" mass="14428">MKKNANKQKKELTKTANERLFLGKEYAESTLKEVLTENKTHNLLSRDEFQIIPDEKILLEVIEPILFKHYPKSVIEEQKPYEIHDFEQYFVVNGTLPMGIRGGTFEIIVRKKDAKILKLSHSR</sequence>
<name>A0A0B7HEJ4_9FLAO</name>
<reference evidence="2 3" key="1">
    <citation type="submission" date="2015-01" db="EMBL/GenBank/DDBJ databases">
        <authorList>
            <person name="MANFREDI Pablo"/>
        </authorList>
    </citation>
    <scope>NUCLEOTIDE SEQUENCE [LARGE SCALE GENOMIC DNA]</scope>
    <source>
        <strain evidence="2 3">Ccy74</strain>
    </source>
</reference>